<dbReference type="Proteomes" id="UP001165120">
    <property type="component" value="Unassembled WGS sequence"/>
</dbReference>
<keyword evidence="2" id="KW-1185">Reference proteome</keyword>
<protein>
    <submittedName>
        <fullName evidence="1">Unnamed protein product</fullName>
    </submittedName>
</protein>
<reference evidence="1" key="1">
    <citation type="submission" date="2023-04" db="EMBL/GenBank/DDBJ databases">
        <title>Candida boidinii NBRC 10035.</title>
        <authorList>
            <person name="Ichikawa N."/>
            <person name="Sato H."/>
            <person name="Tonouchi N."/>
        </authorList>
    </citation>
    <scope>NUCLEOTIDE SEQUENCE</scope>
    <source>
        <strain evidence="1">NBRC 10035</strain>
    </source>
</reference>
<comment type="caution">
    <text evidence="1">The sequence shown here is derived from an EMBL/GenBank/DDBJ whole genome shotgun (WGS) entry which is preliminary data.</text>
</comment>
<evidence type="ECO:0000313" key="1">
    <source>
        <dbReference type="EMBL" id="GME71506.1"/>
    </source>
</evidence>
<name>A0A9W6WIC6_CANBO</name>
<gene>
    <name evidence="1" type="ORF">Cboi02_000324100</name>
</gene>
<dbReference type="EMBL" id="BSXN01001085">
    <property type="protein sequence ID" value="GME71506.1"/>
    <property type="molecule type" value="Genomic_DNA"/>
</dbReference>
<organism evidence="1 2">
    <name type="scientific">Candida boidinii</name>
    <name type="common">Yeast</name>
    <dbReference type="NCBI Taxonomy" id="5477"/>
    <lineage>
        <taxon>Eukaryota</taxon>
        <taxon>Fungi</taxon>
        <taxon>Dikarya</taxon>
        <taxon>Ascomycota</taxon>
        <taxon>Saccharomycotina</taxon>
        <taxon>Pichiomycetes</taxon>
        <taxon>Pichiales</taxon>
        <taxon>Pichiaceae</taxon>
        <taxon>Ogataea</taxon>
        <taxon>Ogataea/Candida clade</taxon>
    </lineage>
</organism>
<sequence length="331" mass="36709">MLCLMKDSVITLTNVAHGIQLKSSLEALLIYVLIIPFGGKLTKFEQESGLLIPEYSHSINKFQHHCIDIFTKFIVGSTVNRSLMLSVSNGFPSDSLILADPRSVKLLKRYIEFLDCSFIDKVFGFLLSIIPFKSLHKGIDPIQPNLPTIFEALLSSNIITEALNINSSSTIFTNNSTIAGLTANASEAEDEDMEENNIVSAASMEKSSASRRNKCIQWLNTPELIGSGLLKLGLMYTTVSTKTHSDERHLYVSIASKSLELLNNLLENALDSELTESELVSLYELPHIFPNLETFMVTLATPNIEPKILTQIVQLSKHIGRLNVLVKNIVN</sequence>
<proteinExistence type="predicted"/>
<accession>A0A9W6WIC6</accession>
<dbReference type="AlphaFoldDB" id="A0A9W6WIC6"/>
<evidence type="ECO:0000313" key="2">
    <source>
        <dbReference type="Proteomes" id="UP001165120"/>
    </source>
</evidence>